<dbReference type="InterPro" id="IPR036890">
    <property type="entry name" value="HATPase_C_sf"/>
</dbReference>
<keyword evidence="3" id="KW-0597">Phosphoprotein</keyword>
<keyword evidence="8" id="KW-0472">Membrane</keyword>
<dbReference type="InterPro" id="IPR036097">
    <property type="entry name" value="HisK_dim/P_sf"/>
</dbReference>
<dbReference type="PROSITE" id="PS50109">
    <property type="entry name" value="HIS_KIN"/>
    <property type="match status" value="1"/>
</dbReference>
<evidence type="ECO:0000256" key="5">
    <source>
        <dbReference type="ARBA" id="ARBA00022777"/>
    </source>
</evidence>
<dbReference type="SUPFAM" id="SSF47384">
    <property type="entry name" value="Homodimeric domain of signal transducing histidine kinase"/>
    <property type="match status" value="1"/>
</dbReference>
<proteinExistence type="predicted"/>
<organism evidence="10 11">
    <name type="scientific">Rhodocytophaga aerolata</name>
    <dbReference type="NCBI Taxonomy" id="455078"/>
    <lineage>
        <taxon>Bacteria</taxon>
        <taxon>Pseudomonadati</taxon>
        <taxon>Bacteroidota</taxon>
        <taxon>Cytophagia</taxon>
        <taxon>Cytophagales</taxon>
        <taxon>Rhodocytophagaceae</taxon>
        <taxon>Rhodocytophaga</taxon>
    </lineage>
</organism>
<evidence type="ECO:0000256" key="7">
    <source>
        <dbReference type="SAM" id="Coils"/>
    </source>
</evidence>
<reference evidence="10" key="1">
    <citation type="submission" date="2023-07" db="EMBL/GenBank/DDBJ databases">
        <title>The genome sequence of Rhodocytophaga aerolata KACC 12507.</title>
        <authorList>
            <person name="Zhang X."/>
        </authorList>
    </citation>
    <scope>NUCLEOTIDE SEQUENCE</scope>
    <source>
        <strain evidence="10">KACC 12507</strain>
    </source>
</reference>
<evidence type="ECO:0000313" key="11">
    <source>
        <dbReference type="Proteomes" id="UP001168528"/>
    </source>
</evidence>
<feature type="coiled-coil region" evidence="7">
    <location>
        <begin position="358"/>
        <end position="392"/>
    </location>
</feature>
<dbReference type="InterPro" id="IPR003594">
    <property type="entry name" value="HATPase_dom"/>
</dbReference>
<keyword evidence="4" id="KW-0808">Transferase</keyword>
<dbReference type="GO" id="GO:0016301">
    <property type="term" value="F:kinase activity"/>
    <property type="evidence" value="ECO:0007669"/>
    <property type="project" value="UniProtKB-KW"/>
</dbReference>
<dbReference type="InterPro" id="IPR050351">
    <property type="entry name" value="BphY/WalK/GraS-like"/>
</dbReference>
<protein>
    <recommendedName>
        <fullName evidence="2">histidine kinase</fullName>
        <ecNumber evidence="2">2.7.13.3</ecNumber>
    </recommendedName>
</protein>
<dbReference type="Gene3D" id="1.25.40.10">
    <property type="entry name" value="Tetratricopeptide repeat domain"/>
    <property type="match status" value="2"/>
</dbReference>
<evidence type="ECO:0000256" key="4">
    <source>
        <dbReference type="ARBA" id="ARBA00022679"/>
    </source>
</evidence>
<dbReference type="InterPro" id="IPR019734">
    <property type="entry name" value="TPR_rpt"/>
</dbReference>
<keyword evidence="8" id="KW-1133">Transmembrane helix</keyword>
<dbReference type="RefSeq" id="WP_302037825.1">
    <property type="nucleotide sequence ID" value="NZ_JAUKPO010000005.1"/>
</dbReference>
<dbReference type="Gene3D" id="1.10.287.130">
    <property type="match status" value="1"/>
</dbReference>
<dbReference type="InterPro" id="IPR003661">
    <property type="entry name" value="HisK_dim/P_dom"/>
</dbReference>
<feature type="transmembrane region" description="Helical" evidence="8">
    <location>
        <begin position="395"/>
        <end position="416"/>
    </location>
</feature>
<dbReference type="SUPFAM" id="SSF55874">
    <property type="entry name" value="ATPase domain of HSP90 chaperone/DNA topoisomerase II/histidine kinase"/>
    <property type="match status" value="1"/>
</dbReference>
<dbReference type="InterPro" id="IPR004358">
    <property type="entry name" value="Sig_transdc_His_kin-like_C"/>
</dbReference>
<name>A0ABT8R6R8_9BACT</name>
<keyword evidence="8" id="KW-0812">Transmembrane</keyword>
<evidence type="ECO:0000313" key="10">
    <source>
        <dbReference type="EMBL" id="MDO1447024.1"/>
    </source>
</evidence>
<feature type="coiled-coil region" evidence="7">
    <location>
        <begin position="420"/>
        <end position="456"/>
    </location>
</feature>
<evidence type="ECO:0000256" key="1">
    <source>
        <dbReference type="ARBA" id="ARBA00000085"/>
    </source>
</evidence>
<dbReference type="Gene3D" id="3.30.565.10">
    <property type="entry name" value="Histidine kinase-like ATPase, C-terminal domain"/>
    <property type="match status" value="1"/>
</dbReference>
<dbReference type="Pfam" id="PF13424">
    <property type="entry name" value="TPR_12"/>
    <property type="match status" value="1"/>
</dbReference>
<gene>
    <name evidence="10" type="ORF">Q0590_12215</name>
</gene>
<evidence type="ECO:0000256" key="6">
    <source>
        <dbReference type="PROSITE-ProRule" id="PRU00339"/>
    </source>
</evidence>
<keyword evidence="11" id="KW-1185">Reference proteome</keyword>
<keyword evidence="6" id="KW-0802">TPR repeat</keyword>
<comment type="catalytic activity">
    <reaction evidence="1">
        <text>ATP + protein L-histidine = ADP + protein N-phospho-L-histidine.</text>
        <dbReference type="EC" id="2.7.13.3"/>
    </reaction>
</comment>
<dbReference type="SMART" id="SM00028">
    <property type="entry name" value="TPR"/>
    <property type="match status" value="5"/>
</dbReference>
<dbReference type="SUPFAM" id="SSF48452">
    <property type="entry name" value="TPR-like"/>
    <property type="match status" value="3"/>
</dbReference>
<dbReference type="SMART" id="SM00387">
    <property type="entry name" value="HATPase_c"/>
    <property type="match status" value="1"/>
</dbReference>
<accession>A0ABT8R6R8</accession>
<dbReference type="PRINTS" id="PR00344">
    <property type="entry name" value="BCTRLSENSOR"/>
</dbReference>
<evidence type="ECO:0000256" key="2">
    <source>
        <dbReference type="ARBA" id="ARBA00012438"/>
    </source>
</evidence>
<dbReference type="PROSITE" id="PS50005">
    <property type="entry name" value="TPR"/>
    <property type="match status" value="1"/>
</dbReference>
<evidence type="ECO:0000259" key="9">
    <source>
        <dbReference type="PROSITE" id="PS50109"/>
    </source>
</evidence>
<comment type="caution">
    <text evidence="10">The sequence shown here is derived from an EMBL/GenBank/DDBJ whole genome shotgun (WGS) entry which is preliminary data.</text>
</comment>
<sequence length="694" mass="79822">MWRFVLVVFFIFSFQPSLAQYHRTDSLLLALRNSTSSAYPAVFSKLEQTVVEMEYTPALKITDEVLAICQQLPFRGALVSAYRCKAIVYNLHQNRVQAIQTAQQAYQLALTNRLAVEEANSLKLMGNIYQAMNRHDLALDHYLKAFEIYHQQGHQKLEAETLYDLGNLCYYTHKYNTSRRYLLQAYQLGRDSLNSRLLISTINTVALTYRAKQEFDQAIHYQTLSHQMAIQAKDSAWIGLTAGNLGHIYELQQVYQKALAYYRLDITFSKKFKMWGSVGNGFVSVANVYLQKKDYLKAKMYLDSAMYLTDAVKEPDFLHLLYKTASGFYLQTNQLDKAFQYQALEYKLKDSLDQRKYNAELEGVMANYEWDKKRAEIELLKKNNEIIQADAQQKYIILVAISSILICIVALALILYRNNRQKHKVNLQLISQQKELAERNEEIKLLNSSLEQKVEQRTAQLHMAIENLVKKNQHLEDFAYVISHNLRAPIARIMGLVSIFDRENLQDKNNLAILDYLNQATINLDMVVSDLNDILLMHDLSDIRKENVHLEEITNLTIESLHDLIEESHANIQTDYSQVSNLVTVKSYLTSILYNLLSNAIKYRSPKRLPEILISTSKVNGSVCLTVKDNGIGLDLTHKNTKKLFKLYQRMHTHTEGKGMGLFIVKEQVEALEGKIEVESAVGYGSAFHVYLPA</sequence>
<evidence type="ECO:0000256" key="8">
    <source>
        <dbReference type="SAM" id="Phobius"/>
    </source>
</evidence>
<dbReference type="PANTHER" id="PTHR42878">
    <property type="entry name" value="TWO-COMPONENT HISTIDINE KINASE"/>
    <property type="match status" value="1"/>
</dbReference>
<evidence type="ECO:0000256" key="3">
    <source>
        <dbReference type="ARBA" id="ARBA00022553"/>
    </source>
</evidence>
<dbReference type="CDD" id="cd00082">
    <property type="entry name" value="HisKA"/>
    <property type="match status" value="1"/>
</dbReference>
<dbReference type="PANTHER" id="PTHR42878:SF15">
    <property type="entry name" value="BACTERIOPHYTOCHROME"/>
    <property type="match status" value="1"/>
</dbReference>
<dbReference type="InterPro" id="IPR005467">
    <property type="entry name" value="His_kinase_dom"/>
</dbReference>
<keyword evidence="7" id="KW-0175">Coiled coil</keyword>
<dbReference type="Proteomes" id="UP001168528">
    <property type="component" value="Unassembled WGS sequence"/>
</dbReference>
<dbReference type="EMBL" id="JAUKPO010000005">
    <property type="protein sequence ID" value="MDO1447024.1"/>
    <property type="molecule type" value="Genomic_DNA"/>
</dbReference>
<dbReference type="Pfam" id="PF02518">
    <property type="entry name" value="HATPase_c"/>
    <property type="match status" value="1"/>
</dbReference>
<keyword evidence="5 10" id="KW-0418">Kinase</keyword>
<dbReference type="InterPro" id="IPR011990">
    <property type="entry name" value="TPR-like_helical_dom_sf"/>
</dbReference>
<feature type="repeat" description="TPR" evidence="6">
    <location>
        <begin position="119"/>
        <end position="152"/>
    </location>
</feature>
<dbReference type="EC" id="2.7.13.3" evidence="2"/>
<feature type="domain" description="Histidine kinase" evidence="9">
    <location>
        <begin position="481"/>
        <end position="694"/>
    </location>
</feature>